<evidence type="ECO:0000256" key="1">
    <source>
        <dbReference type="SAM" id="MobiDB-lite"/>
    </source>
</evidence>
<protein>
    <submittedName>
        <fullName evidence="2">Uncharacterized protein</fullName>
    </submittedName>
</protein>
<evidence type="ECO:0000313" key="3">
    <source>
        <dbReference type="Proteomes" id="UP001328107"/>
    </source>
</evidence>
<organism evidence="2 3">
    <name type="scientific">Pristionchus mayeri</name>
    <dbReference type="NCBI Taxonomy" id="1317129"/>
    <lineage>
        <taxon>Eukaryota</taxon>
        <taxon>Metazoa</taxon>
        <taxon>Ecdysozoa</taxon>
        <taxon>Nematoda</taxon>
        <taxon>Chromadorea</taxon>
        <taxon>Rhabditida</taxon>
        <taxon>Rhabditina</taxon>
        <taxon>Diplogasteromorpha</taxon>
        <taxon>Diplogasteroidea</taxon>
        <taxon>Neodiplogasteridae</taxon>
        <taxon>Pristionchus</taxon>
    </lineage>
</organism>
<gene>
    <name evidence="2" type="ORF">PMAYCL1PPCAC_08714</name>
</gene>
<feature type="region of interest" description="Disordered" evidence="1">
    <location>
        <begin position="40"/>
        <end position="65"/>
    </location>
</feature>
<proteinExistence type="predicted"/>
<feature type="non-terminal residue" evidence="2">
    <location>
        <position position="1"/>
    </location>
</feature>
<dbReference type="Proteomes" id="UP001328107">
    <property type="component" value="Unassembled WGS sequence"/>
</dbReference>
<evidence type="ECO:0000313" key="2">
    <source>
        <dbReference type="EMBL" id="GMR38519.1"/>
    </source>
</evidence>
<dbReference type="AlphaFoldDB" id="A0AAN4ZFG4"/>
<dbReference type="EMBL" id="BTRK01000002">
    <property type="protein sequence ID" value="GMR38519.1"/>
    <property type="molecule type" value="Genomic_DNA"/>
</dbReference>
<sequence>VTPAICPEAPYPRVVPESGILDTVPEYAEEEKIVAEYKEEKNKEVKKAKEPSSSSSSEEVSSEDLAPRRVRRYVFPAAIPRLRYEGADRERSVASAAASRHG</sequence>
<comment type="caution">
    <text evidence="2">The sequence shown here is derived from an EMBL/GenBank/DDBJ whole genome shotgun (WGS) entry which is preliminary data.</text>
</comment>
<feature type="compositionally biased region" description="Basic and acidic residues" evidence="1">
    <location>
        <begin position="40"/>
        <end position="50"/>
    </location>
</feature>
<name>A0AAN4ZFG4_9BILA</name>
<reference evidence="3" key="1">
    <citation type="submission" date="2022-10" db="EMBL/GenBank/DDBJ databases">
        <title>Genome assembly of Pristionchus species.</title>
        <authorList>
            <person name="Yoshida K."/>
            <person name="Sommer R.J."/>
        </authorList>
    </citation>
    <scope>NUCLEOTIDE SEQUENCE [LARGE SCALE GENOMIC DNA]</scope>
    <source>
        <strain evidence="3">RS5460</strain>
    </source>
</reference>
<accession>A0AAN4ZFG4</accession>
<keyword evidence="3" id="KW-1185">Reference proteome</keyword>